<feature type="signal peptide" evidence="2">
    <location>
        <begin position="1"/>
        <end position="36"/>
    </location>
</feature>
<accession>A0A316EP95</accession>
<feature type="chain" id="PRO_5016448470" evidence="2">
    <location>
        <begin position="37"/>
        <end position="162"/>
    </location>
</feature>
<name>A0A316EP95_9FLAO</name>
<dbReference type="PROSITE" id="PS51352">
    <property type="entry name" value="THIOREDOXIN_2"/>
    <property type="match status" value="1"/>
</dbReference>
<dbReference type="PANTHER" id="PTHR15337:SF11">
    <property type="entry name" value="THIOREDOXIN DOMAIN-CONTAINING PROTEIN"/>
    <property type="match status" value="1"/>
</dbReference>
<dbReference type="EMBL" id="QGGQ01000002">
    <property type="protein sequence ID" value="PWK24820.1"/>
    <property type="molecule type" value="Genomic_DNA"/>
</dbReference>
<gene>
    <name evidence="4" type="ORF">LX92_01185</name>
</gene>
<evidence type="ECO:0000256" key="2">
    <source>
        <dbReference type="SAM" id="SignalP"/>
    </source>
</evidence>
<sequence>MGTYFAFMNSCLILKYFKLKRFVCFVFLVSSVFVSAQEWQATFSDAVSVSVREKKPIVLVFSGSDWCAPCIKLERDIWQSKEFTAYSKENYVLYRADFPRKKSNQLAGDITEQNRKLAETYNPKGYFPLVVVLNPNKEVLGTTGYKKITPDAYISLLNSFVK</sequence>
<feature type="domain" description="Thioredoxin" evidence="3">
    <location>
        <begin position="16"/>
        <end position="162"/>
    </location>
</feature>
<evidence type="ECO:0000256" key="1">
    <source>
        <dbReference type="ARBA" id="ARBA00022729"/>
    </source>
</evidence>
<dbReference type="Proteomes" id="UP000245667">
    <property type="component" value="Unassembled WGS sequence"/>
</dbReference>
<proteinExistence type="predicted"/>
<dbReference type="InterPro" id="IPR051099">
    <property type="entry name" value="AGR/TXD"/>
</dbReference>
<evidence type="ECO:0000259" key="3">
    <source>
        <dbReference type="PROSITE" id="PS51352"/>
    </source>
</evidence>
<protein>
    <submittedName>
        <fullName evidence="4">Thioredoxin-related protein</fullName>
    </submittedName>
</protein>
<evidence type="ECO:0000313" key="5">
    <source>
        <dbReference type="Proteomes" id="UP000245667"/>
    </source>
</evidence>
<dbReference type="Gene3D" id="3.40.30.10">
    <property type="entry name" value="Glutaredoxin"/>
    <property type="match status" value="1"/>
</dbReference>
<reference evidence="4 5" key="1">
    <citation type="submission" date="2018-05" db="EMBL/GenBank/DDBJ databases">
        <title>Genomic Encyclopedia of Archaeal and Bacterial Type Strains, Phase II (KMG-II): from individual species to whole genera.</title>
        <authorList>
            <person name="Goeker M."/>
        </authorList>
    </citation>
    <scope>NUCLEOTIDE SEQUENCE [LARGE SCALE GENOMIC DNA]</scope>
    <source>
        <strain evidence="4 5">DSM 23514</strain>
    </source>
</reference>
<dbReference type="InterPro" id="IPR013766">
    <property type="entry name" value="Thioredoxin_domain"/>
</dbReference>
<keyword evidence="1 2" id="KW-0732">Signal</keyword>
<dbReference type="SUPFAM" id="SSF52833">
    <property type="entry name" value="Thioredoxin-like"/>
    <property type="match status" value="1"/>
</dbReference>
<evidence type="ECO:0000313" key="4">
    <source>
        <dbReference type="EMBL" id="PWK24820.1"/>
    </source>
</evidence>
<dbReference type="AlphaFoldDB" id="A0A316EP95"/>
<dbReference type="InterPro" id="IPR036249">
    <property type="entry name" value="Thioredoxin-like_sf"/>
</dbReference>
<dbReference type="PANTHER" id="PTHR15337">
    <property type="entry name" value="ANTERIOR GRADIENT PROTEIN-RELATED"/>
    <property type="match status" value="1"/>
</dbReference>
<organism evidence="4 5">
    <name type="scientific">Maribacter polysiphoniae</name>
    <dbReference type="NCBI Taxonomy" id="429344"/>
    <lineage>
        <taxon>Bacteria</taxon>
        <taxon>Pseudomonadati</taxon>
        <taxon>Bacteroidota</taxon>
        <taxon>Flavobacteriia</taxon>
        <taxon>Flavobacteriales</taxon>
        <taxon>Flavobacteriaceae</taxon>
        <taxon>Maribacter</taxon>
    </lineage>
</organism>
<comment type="caution">
    <text evidence="4">The sequence shown here is derived from an EMBL/GenBank/DDBJ whole genome shotgun (WGS) entry which is preliminary data.</text>
</comment>
<dbReference type="Pfam" id="PF13899">
    <property type="entry name" value="Thioredoxin_7"/>
    <property type="match status" value="1"/>
</dbReference>